<feature type="region of interest" description="Disordered" evidence="1">
    <location>
        <begin position="1"/>
        <end position="21"/>
    </location>
</feature>
<evidence type="ECO:0000256" key="1">
    <source>
        <dbReference type="SAM" id="MobiDB-lite"/>
    </source>
</evidence>
<evidence type="ECO:0000313" key="3">
    <source>
        <dbReference type="Proteomes" id="UP001232445"/>
    </source>
</evidence>
<dbReference type="EMBL" id="JAUSUQ010000003">
    <property type="protein sequence ID" value="MDQ0338454.1"/>
    <property type="molecule type" value="Genomic_DNA"/>
</dbReference>
<proteinExistence type="predicted"/>
<dbReference type="Proteomes" id="UP001232445">
    <property type="component" value="Unassembled WGS sequence"/>
</dbReference>
<feature type="compositionally biased region" description="Polar residues" evidence="1">
    <location>
        <begin position="10"/>
        <end position="20"/>
    </location>
</feature>
<reference evidence="2 3" key="1">
    <citation type="submission" date="2023-07" db="EMBL/GenBank/DDBJ databases">
        <title>Genomic Encyclopedia of Type Strains, Phase IV (KMG-IV): sequencing the most valuable type-strain genomes for metagenomic binning, comparative biology and taxonomic classification.</title>
        <authorList>
            <person name="Goeker M."/>
        </authorList>
    </citation>
    <scope>NUCLEOTIDE SEQUENCE [LARGE SCALE GENOMIC DNA]</scope>
    <source>
        <strain evidence="2 3">DSM 17740</strain>
    </source>
</reference>
<sequence length="48" mass="5561">MQWYRDAGTAGQNRWMTPQYNVGEPGTSVEEQLEEGYWESTPSLYCTI</sequence>
<dbReference type="RefSeq" id="WP_307336787.1">
    <property type="nucleotide sequence ID" value="NZ_JAUSUQ010000003.1"/>
</dbReference>
<comment type="caution">
    <text evidence="2">The sequence shown here is derived from an EMBL/GenBank/DDBJ whole genome shotgun (WGS) entry which is preliminary data.</text>
</comment>
<gene>
    <name evidence="2" type="ORF">J2S00_001238</name>
</gene>
<accession>A0ABU0CPW3</accession>
<protein>
    <submittedName>
        <fullName evidence="2">Uncharacterized protein</fullName>
    </submittedName>
</protein>
<organism evidence="2 3">
    <name type="scientific">Caldalkalibacillus uzonensis</name>
    <dbReference type="NCBI Taxonomy" id="353224"/>
    <lineage>
        <taxon>Bacteria</taxon>
        <taxon>Bacillati</taxon>
        <taxon>Bacillota</taxon>
        <taxon>Bacilli</taxon>
        <taxon>Bacillales</taxon>
        <taxon>Bacillaceae</taxon>
        <taxon>Caldalkalibacillus</taxon>
    </lineage>
</organism>
<name>A0ABU0CPW3_9BACI</name>
<evidence type="ECO:0000313" key="2">
    <source>
        <dbReference type="EMBL" id="MDQ0338454.1"/>
    </source>
</evidence>
<keyword evidence="3" id="KW-1185">Reference proteome</keyword>